<gene>
    <name evidence="2" type="ORF">ANCCAN_06179</name>
</gene>
<proteinExistence type="predicted"/>
<dbReference type="EMBL" id="JOJR01000057">
    <property type="protein sequence ID" value="RCN47715.1"/>
    <property type="molecule type" value="Genomic_DNA"/>
</dbReference>
<accession>A0A368GXG2</accession>
<reference evidence="2 3" key="1">
    <citation type="submission" date="2014-10" db="EMBL/GenBank/DDBJ databases">
        <title>Draft genome of the hookworm Ancylostoma caninum.</title>
        <authorList>
            <person name="Mitreva M."/>
        </authorList>
    </citation>
    <scope>NUCLEOTIDE SEQUENCE [LARGE SCALE GENOMIC DNA]</scope>
    <source>
        <strain evidence="2 3">Baltimore</strain>
    </source>
</reference>
<evidence type="ECO:0000256" key="1">
    <source>
        <dbReference type="SAM" id="MobiDB-lite"/>
    </source>
</evidence>
<keyword evidence="3" id="KW-1185">Reference proteome</keyword>
<protein>
    <submittedName>
        <fullName evidence="2">Uncharacterized protein</fullName>
    </submittedName>
</protein>
<feature type="compositionally biased region" description="Basic residues" evidence="1">
    <location>
        <begin position="9"/>
        <end position="22"/>
    </location>
</feature>
<comment type="caution">
    <text evidence="2">The sequence shown here is derived from an EMBL/GenBank/DDBJ whole genome shotgun (WGS) entry which is preliminary data.</text>
</comment>
<dbReference type="Proteomes" id="UP000252519">
    <property type="component" value="Unassembled WGS sequence"/>
</dbReference>
<name>A0A368GXG2_ANCCA</name>
<feature type="region of interest" description="Disordered" evidence="1">
    <location>
        <begin position="1"/>
        <end position="45"/>
    </location>
</feature>
<sequence>MGVHSARGGPRRRARRPPRIKGGRWCSFKDPSRPPTEPSQTASLLGTSLSRRSHLRTLRLVRFARTVRFSVLTC</sequence>
<evidence type="ECO:0000313" key="2">
    <source>
        <dbReference type="EMBL" id="RCN47715.1"/>
    </source>
</evidence>
<dbReference type="AlphaFoldDB" id="A0A368GXG2"/>
<evidence type="ECO:0000313" key="3">
    <source>
        <dbReference type="Proteomes" id="UP000252519"/>
    </source>
</evidence>
<organism evidence="2 3">
    <name type="scientific">Ancylostoma caninum</name>
    <name type="common">Dog hookworm</name>
    <dbReference type="NCBI Taxonomy" id="29170"/>
    <lineage>
        <taxon>Eukaryota</taxon>
        <taxon>Metazoa</taxon>
        <taxon>Ecdysozoa</taxon>
        <taxon>Nematoda</taxon>
        <taxon>Chromadorea</taxon>
        <taxon>Rhabditida</taxon>
        <taxon>Rhabditina</taxon>
        <taxon>Rhabditomorpha</taxon>
        <taxon>Strongyloidea</taxon>
        <taxon>Ancylostomatidae</taxon>
        <taxon>Ancylostomatinae</taxon>
        <taxon>Ancylostoma</taxon>
    </lineage>
</organism>